<accession>A0A3P3RCD4</accession>
<keyword evidence="1" id="KW-0028">Amino-acid biosynthesis</keyword>
<evidence type="ECO:0000313" key="6">
    <source>
        <dbReference type="Proteomes" id="UP000282322"/>
    </source>
</evidence>
<dbReference type="Gene3D" id="2.160.10.10">
    <property type="entry name" value="Hexapeptide repeat proteins"/>
    <property type="match status" value="1"/>
</dbReference>
<comment type="caution">
    <text evidence="5">The sequence shown here is derived from an EMBL/GenBank/DDBJ whole genome shotgun (WGS) entry which is preliminary data.</text>
</comment>
<dbReference type="PANTHER" id="PTHR43300:SF10">
    <property type="entry name" value="2,3,4,5-TETRAHYDROPYRIDINE-2,6-DICARBOXYLATE N-ACETYLTRANSFERASE"/>
    <property type="match status" value="1"/>
</dbReference>
<keyword evidence="4" id="KW-0457">Lysine biosynthesis</keyword>
<keyword evidence="6" id="KW-1185">Reference proteome</keyword>
<dbReference type="CDD" id="cd04647">
    <property type="entry name" value="LbH_MAT_like"/>
    <property type="match status" value="1"/>
</dbReference>
<evidence type="ECO:0000256" key="2">
    <source>
        <dbReference type="ARBA" id="ARBA00022679"/>
    </source>
</evidence>
<dbReference type="EMBL" id="RRCH01000016">
    <property type="protein sequence ID" value="RRJ31137.1"/>
    <property type="molecule type" value="Genomic_DNA"/>
</dbReference>
<dbReference type="Proteomes" id="UP000282322">
    <property type="component" value="Unassembled WGS sequence"/>
</dbReference>
<reference evidence="5 6" key="1">
    <citation type="submission" date="2018-11" db="EMBL/GenBank/DDBJ databases">
        <title>Taxonoimc description of Halomarina strain SPP-AMP-1.</title>
        <authorList>
            <person name="Pal Y."/>
            <person name="Srinivasana K."/>
            <person name="Verma A."/>
            <person name="Kumar P."/>
        </authorList>
    </citation>
    <scope>NUCLEOTIDE SEQUENCE [LARGE SCALE GENOMIC DNA]</scope>
    <source>
        <strain evidence="5 6">SPP-AMP-1</strain>
    </source>
</reference>
<proteinExistence type="predicted"/>
<dbReference type="Pfam" id="PF00132">
    <property type="entry name" value="Hexapep"/>
    <property type="match status" value="1"/>
</dbReference>
<evidence type="ECO:0000256" key="3">
    <source>
        <dbReference type="ARBA" id="ARBA00022915"/>
    </source>
</evidence>
<dbReference type="PROSITE" id="PS00101">
    <property type="entry name" value="HEXAPEP_TRANSFERASES"/>
    <property type="match status" value="1"/>
</dbReference>
<dbReference type="InterPro" id="IPR050179">
    <property type="entry name" value="Trans_hexapeptide_repeat"/>
</dbReference>
<dbReference type="OrthoDB" id="201951at2157"/>
<keyword evidence="5" id="KW-0012">Acyltransferase</keyword>
<dbReference type="GO" id="GO:0019877">
    <property type="term" value="P:diaminopimelate biosynthetic process"/>
    <property type="evidence" value="ECO:0007669"/>
    <property type="project" value="UniProtKB-KW"/>
</dbReference>
<dbReference type="AlphaFoldDB" id="A0A3P3RCD4"/>
<sequence>MSIHETAELEHTTLAQESSVEIREYVTVHDSSIGSDSRIYERVSIKKSDIGDSVDINANTYVENAQVGDHVQIGPNASVVGVTHDLTGEGMEHRNDVFKEIVIEPGAFVGASAVVLPGVQIGENAVVGANVTVTEDVPAGTVLRGTRE</sequence>
<gene>
    <name evidence="5" type="ORF">EIK79_07835</name>
</gene>
<dbReference type="SUPFAM" id="SSF51161">
    <property type="entry name" value="Trimeric LpxA-like enzymes"/>
    <property type="match status" value="1"/>
</dbReference>
<dbReference type="InterPro" id="IPR011004">
    <property type="entry name" value="Trimer_LpxA-like_sf"/>
</dbReference>
<dbReference type="RefSeq" id="WP_124954574.1">
    <property type="nucleotide sequence ID" value="NZ_RRCH01000016.1"/>
</dbReference>
<keyword evidence="2" id="KW-0808">Transferase</keyword>
<evidence type="ECO:0000313" key="5">
    <source>
        <dbReference type="EMBL" id="RRJ31137.1"/>
    </source>
</evidence>
<dbReference type="InterPro" id="IPR018357">
    <property type="entry name" value="Hexapep_transf_CS"/>
</dbReference>
<protein>
    <submittedName>
        <fullName evidence="5">Acyltransferase</fullName>
    </submittedName>
</protein>
<organism evidence="5 6">
    <name type="scientific">Halocatena pleomorpha</name>
    <dbReference type="NCBI Taxonomy" id="1785090"/>
    <lineage>
        <taxon>Archaea</taxon>
        <taxon>Methanobacteriati</taxon>
        <taxon>Methanobacteriota</taxon>
        <taxon>Stenosarchaea group</taxon>
        <taxon>Halobacteria</taxon>
        <taxon>Halobacteriales</taxon>
        <taxon>Natronomonadaceae</taxon>
        <taxon>Halocatena</taxon>
    </lineage>
</organism>
<dbReference type="PANTHER" id="PTHR43300">
    <property type="entry name" value="ACETYLTRANSFERASE"/>
    <property type="match status" value="1"/>
</dbReference>
<evidence type="ECO:0000256" key="4">
    <source>
        <dbReference type="ARBA" id="ARBA00023154"/>
    </source>
</evidence>
<name>A0A3P3RCD4_9EURY</name>
<dbReference type="InterPro" id="IPR001451">
    <property type="entry name" value="Hexapep"/>
</dbReference>
<dbReference type="GO" id="GO:0016746">
    <property type="term" value="F:acyltransferase activity"/>
    <property type="evidence" value="ECO:0007669"/>
    <property type="project" value="UniProtKB-KW"/>
</dbReference>
<keyword evidence="3" id="KW-0220">Diaminopimelate biosynthesis</keyword>
<dbReference type="GO" id="GO:0009085">
    <property type="term" value="P:lysine biosynthetic process"/>
    <property type="evidence" value="ECO:0007669"/>
    <property type="project" value="UniProtKB-KW"/>
</dbReference>
<evidence type="ECO:0000256" key="1">
    <source>
        <dbReference type="ARBA" id="ARBA00022605"/>
    </source>
</evidence>